<dbReference type="KEGG" id="salh:HMF8227_01710"/>
<accession>A0A2S2E3G7</accession>
<gene>
    <name evidence="1" type="ORF">HMF8227_01710</name>
</gene>
<protein>
    <recommendedName>
        <fullName evidence="3">Solute-binding protein family 3/N-terminal domain-containing protein</fullName>
    </recommendedName>
</protein>
<reference evidence="1 2" key="1">
    <citation type="submission" date="2018-05" db="EMBL/GenBank/DDBJ databases">
        <title>Salinimonas sp. HMF8227 Genome sequencing and assembly.</title>
        <authorList>
            <person name="Kang H."/>
            <person name="Kang J."/>
            <person name="Cha I."/>
            <person name="Kim H."/>
            <person name="Joh K."/>
        </authorList>
    </citation>
    <scope>NUCLEOTIDE SEQUENCE [LARGE SCALE GENOMIC DNA]</scope>
    <source>
        <strain evidence="1 2">HMF8227</strain>
    </source>
</reference>
<dbReference type="Proteomes" id="UP000245728">
    <property type="component" value="Chromosome"/>
</dbReference>
<dbReference type="AlphaFoldDB" id="A0A2S2E3G7"/>
<dbReference type="SUPFAM" id="SSF53850">
    <property type="entry name" value="Periplasmic binding protein-like II"/>
    <property type="match status" value="1"/>
</dbReference>
<dbReference type="OrthoDB" id="6364290at2"/>
<name>A0A2S2E3G7_9ALTE</name>
<keyword evidence="2" id="KW-1185">Reference proteome</keyword>
<organism evidence="1 2">
    <name type="scientific">Saliniradius amylolyticus</name>
    <dbReference type="NCBI Taxonomy" id="2183582"/>
    <lineage>
        <taxon>Bacteria</taxon>
        <taxon>Pseudomonadati</taxon>
        <taxon>Pseudomonadota</taxon>
        <taxon>Gammaproteobacteria</taxon>
        <taxon>Alteromonadales</taxon>
        <taxon>Alteromonadaceae</taxon>
        <taxon>Saliniradius</taxon>
    </lineage>
</organism>
<evidence type="ECO:0008006" key="3">
    <source>
        <dbReference type="Google" id="ProtNLM"/>
    </source>
</evidence>
<evidence type="ECO:0000313" key="2">
    <source>
        <dbReference type="Proteomes" id="UP000245728"/>
    </source>
</evidence>
<dbReference type="EMBL" id="CP029347">
    <property type="protein sequence ID" value="AWL12183.1"/>
    <property type="molecule type" value="Genomic_DNA"/>
</dbReference>
<sequence>MNSSTAHYRPARVSPCRNKNKAPWYLCLYLLAALFSIPGHSATFRIGLEPFPPLITADRQGMTVRFLQSIEQRLPEHHFKIMIMPYNRAKKELKEGRLDMIGHTPYQKETQDFYEYAEEIHWSIAAPLDIYSIQRDYLEPEVFSKLNHIGTPRGNEDFLAELLGLSPKQFFAAGNIDNLVEMMGIGRIPAFIFARAPTVSMIQKLDLRGIYYRNLVTLHASLAVSKTASGQQLQALMEEAIEQMDVEKWFHRQYHYNDMAEQGIVPVSITHP</sequence>
<evidence type="ECO:0000313" key="1">
    <source>
        <dbReference type="EMBL" id="AWL12183.1"/>
    </source>
</evidence>
<dbReference type="Gene3D" id="3.40.190.10">
    <property type="entry name" value="Periplasmic binding protein-like II"/>
    <property type="match status" value="2"/>
</dbReference>
<dbReference type="RefSeq" id="WP_109339780.1">
    <property type="nucleotide sequence ID" value="NZ_CP029347.1"/>
</dbReference>
<proteinExistence type="predicted"/>